<gene>
    <name evidence="2" type="ORF">H9701_05825</name>
</gene>
<organism evidence="2 3">
    <name type="scientific">Candidatus Intestinimonas pullistercoris</name>
    <dbReference type="NCBI Taxonomy" id="2838623"/>
    <lineage>
        <taxon>Bacteria</taxon>
        <taxon>Bacillati</taxon>
        <taxon>Bacillota</taxon>
        <taxon>Clostridia</taxon>
        <taxon>Eubacteriales</taxon>
        <taxon>Intestinimonas</taxon>
    </lineage>
</organism>
<sequence length="404" mass="43349">MSIPNCILTKKGQALLAKTPSGEAVPVTRWQLGTGVLAPELAVEDMTALVDPLQYVPISSCTNNGNKATILGQFVNTGLSEFVWEELGLWATDPDEGEILYAVGEARGNGETIEAGTVKLREFVFGMELSFDNAANVTTVIDTSLIFATKEELDAKADQEDLEGKADLDPETGKVVSSQLPALGAWRRVFEVEQWSGGELRVPKTEHGQTPTQKYTLAVLRQRSGRTALDYYGTSAAQGRTGIVNAMKAALAANETTPDTYPTAEDGHVQLTWHQVQYYLLEGVLTSDTEAQSQATAKGFNWQDTVTTGAVTEVTLDQVLTAAYVPALDGSSATLDALCTDTVLQGLKLRRKADGVGEVAQYDLEGKLVSAGWGAMEAQVYWDLDTQDLVVEGAPFAGDVCVMV</sequence>
<dbReference type="AlphaFoldDB" id="A0A9D2T0F6"/>
<evidence type="ECO:0000313" key="3">
    <source>
        <dbReference type="Proteomes" id="UP000823882"/>
    </source>
</evidence>
<comment type="caution">
    <text evidence="2">The sequence shown here is derived from an EMBL/GenBank/DDBJ whole genome shotgun (WGS) entry which is preliminary data.</text>
</comment>
<evidence type="ECO:0000313" key="2">
    <source>
        <dbReference type="EMBL" id="HJC41054.1"/>
    </source>
</evidence>
<name>A0A9D2T0F6_9FIRM</name>
<evidence type="ECO:0000259" key="1">
    <source>
        <dbReference type="Pfam" id="PF12571"/>
    </source>
</evidence>
<protein>
    <submittedName>
        <fullName evidence="2">Phage tail protein</fullName>
    </submittedName>
</protein>
<dbReference type="InterPro" id="IPR022225">
    <property type="entry name" value="Phage_tail_fibre_N"/>
</dbReference>
<dbReference type="Proteomes" id="UP000823882">
    <property type="component" value="Unassembled WGS sequence"/>
</dbReference>
<accession>A0A9D2T0F6</accession>
<dbReference type="Pfam" id="PF12571">
    <property type="entry name" value="Phage_tail_fib"/>
    <property type="match status" value="1"/>
</dbReference>
<dbReference type="EMBL" id="DWWJ01000103">
    <property type="protein sequence ID" value="HJC41054.1"/>
    <property type="molecule type" value="Genomic_DNA"/>
</dbReference>
<proteinExistence type="predicted"/>
<feature type="domain" description="Phage tail fibre protein N-terminal" evidence="1">
    <location>
        <begin position="6"/>
        <end position="150"/>
    </location>
</feature>
<reference evidence="2" key="2">
    <citation type="submission" date="2021-04" db="EMBL/GenBank/DDBJ databases">
        <authorList>
            <person name="Gilroy R."/>
        </authorList>
    </citation>
    <scope>NUCLEOTIDE SEQUENCE</scope>
    <source>
        <strain evidence="2">CHK186-1790</strain>
    </source>
</reference>
<reference evidence="2" key="1">
    <citation type="journal article" date="2021" name="PeerJ">
        <title>Extensive microbial diversity within the chicken gut microbiome revealed by metagenomics and culture.</title>
        <authorList>
            <person name="Gilroy R."/>
            <person name="Ravi A."/>
            <person name="Getino M."/>
            <person name="Pursley I."/>
            <person name="Horton D.L."/>
            <person name="Alikhan N.F."/>
            <person name="Baker D."/>
            <person name="Gharbi K."/>
            <person name="Hall N."/>
            <person name="Watson M."/>
            <person name="Adriaenssens E.M."/>
            <person name="Foster-Nyarko E."/>
            <person name="Jarju S."/>
            <person name="Secka A."/>
            <person name="Antonio M."/>
            <person name="Oren A."/>
            <person name="Chaudhuri R.R."/>
            <person name="La Ragione R."/>
            <person name="Hildebrand F."/>
            <person name="Pallen M.J."/>
        </authorList>
    </citation>
    <scope>NUCLEOTIDE SEQUENCE</scope>
    <source>
        <strain evidence="2">CHK186-1790</strain>
    </source>
</reference>